<gene>
    <name evidence="2" type="ORF">R2X38_25505</name>
</gene>
<protein>
    <recommendedName>
        <fullName evidence="4">DUF1329 domain-containing protein</fullName>
    </recommendedName>
</protein>
<reference evidence="2 3" key="1">
    <citation type="submission" date="2023-10" db="EMBL/GenBank/DDBJ databases">
        <title>Marine bacteria isolated from horseshoe crab.</title>
        <authorList>
            <person name="Cheng T.H."/>
        </authorList>
    </citation>
    <scope>NUCLEOTIDE SEQUENCE [LARGE SCALE GENOMIC DNA]</scope>
    <source>
        <strain evidence="2 3">HSC6</strain>
    </source>
</reference>
<comment type="caution">
    <text evidence="2">The sequence shown here is derived from an EMBL/GenBank/DDBJ whole genome shotgun (WGS) entry which is preliminary data.</text>
</comment>
<evidence type="ECO:0000313" key="2">
    <source>
        <dbReference type="EMBL" id="MDV5172363.1"/>
    </source>
</evidence>
<keyword evidence="1" id="KW-0732">Signal</keyword>
<organism evidence="2 3">
    <name type="scientific">Photobacterium rosenbergii</name>
    <dbReference type="NCBI Taxonomy" id="294936"/>
    <lineage>
        <taxon>Bacteria</taxon>
        <taxon>Pseudomonadati</taxon>
        <taxon>Pseudomonadota</taxon>
        <taxon>Gammaproteobacteria</taxon>
        <taxon>Vibrionales</taxon>
        <taxon>Vibrionaceae</taxon>
        <taxon>Photobacterium</taxon>
    </lineage>
</organism>
<evidence type="ECO:0000256" key="1">
    <source>
        <dbReference type="SAM" id="SignalP"/>
    </source>
</evidence>
<evidence type="ECO:0008006" key="4">
    <source>
        <dbReference type="Google" id="ProtNLM"/>
    </source>
</evidence>
<dbReference type="EMBL" id="JAWJZI010000028">
    <property type="protein sequence ID" value="MDV5172363.1"/>
    <property type="molecule type" value="Genomic_DNA"/>
</dbReference>
<feature type="chain" id="PRO_5045450910" description="DUF1329 domain-containing protein" evidence="1">
    <location>
        <begin position="22"/>
        <end position="199"/>
    </location>
</feature>
<feature type="signal peptide" evidence="1">
    <location>
        <begin position="1"/>
        <end position="21"/>
    </location>
</feature>
<proteinExistence type="predicted"/>
<name>A0ABU3ZR01_9GAMM</name>
<sequence>MRKLSLAACTFALLSSWSVFASTDLESKSAPVSFQAVPEIMEKFDDAGEYRKKAVTLGRLPHKVEMGKQLPTYVAGEDGKPVLETQNTVTDEVVIARNPAPVVGAVYNEWLVPKETWQSTYGELPMFDTFMSFKRVKSIKAIPITEDILSLLGSLDGETAVIDVDWNDAGMKVYKDGYLTDGGYGIAPEEMHSTYEKIE</sequence>
<evidence type="ECO:0000313" key="3">
    <source>
        <dbReference type="Proteomes" id="UP001186452"/>
    </source>
</evidence>
<accession>A0ABU3ZR01</accession>
<dbReference type="RefSeq" id="WP_317525159.1">
    <property type="nucleotide sequence ID" value="NZ_JAWJZI010000028.1"/>
</dbReference>
<keyword evidence="3" id="KW-1185">Reference proteome</keyword>
<dbReference type="Proteomes" id="UP001186452">
    <property type="component" value="Unassembled WGS sequence"/>
</dbReference>